<feature type="region of interest" description="Disordered" evidence="11">
    <location>
        <begin position="1374"/>
        <end position="1413"/>
    </location>
</feature>
<evidence type="ECO:0000256" key="3">
    <source>
        <dbReference type="ARBA" id="ARBA00012178"/>
    </source>
</evidence>
<evidence type="ECO:0000256" key="2">
    <source>
        <dbReference type="ARBA" id="ARBA00004286"/>
    </source>
</evidence>
<feature type="region of interest" description="Disordered" evidence="11">
    <location>
        <begin position="1786"/>
        <end position="1815"/>
    </location>
</feature>
<feature type="compositionally biased region" description="Basic residues" evidence="11">
    <location>
        <begin position="1572"/>
        <end position="1598"/>
    </location>
</feature>
<evidence type="ECO:0000313" key="17">
    <source>
        <dbReference type="EMBL" id="CAF4698341.1"/>
    </source>
</evidence>
<evidence type="ECO:0000313" key="16">
    <source>
        <dbReference type="EMBL" id="CAF3795523.1"/>
    </source>
</evidence>
<feature type="region of interest" description="Disordered" evidence="11">
    <location>
        <begin position="154"/>
        <end position="680"/>
    </location>
</feature>
<gene>
    <name evidence="16" type="ORF">KIK155_LOCUS32121</name>
    <name evidence="17" type="ORF">TOA249_LOCUS16889</name>
</gene>
<dbReference type="PROSITE" id="PS51215">
    <property type="entry name" value="AWS"/>
    <property type="match status" value="1"/>
</dbReference>
<feature type="domain" description="AWS" evidence="15">
    <location>
        <begin position="871"/>
        <end position="924"/>
    </location>
</feature>
<dbReference type="InterPro" id="IPR042294">
    <property type="entry name" value="SETD2_animal"/>
</dbReference>
<keyword evidence="10" id="KW-0539">Nucleus</keyword>
<dbReference type="Proteomes" id="UP000663865">
    <property type="component" value="Unassembled WGS sequence"/>
</dbReference>
<feature type="compositionally biased region" description="Polar residues" evidence="11">
    <location>
        <begin position="339"/>
        <end position="351"/>
    </location>
</feature>
<dbReference type="InterPro" id="IPR046341">
    <property type="entry name" value="SET_dom_sf"/>
</dbReference>
<feature type="compositionally biased region" description="Basic residues" evidence="11">
    <location>
        <begin position="466"/>
        <end position="478"/>
    </location>
</feature>
<feature type="compositionally biased region" description="Basic residues" evidence="11">
    <location>
        <begin position="1279"/>
        <end position="1295"/>
    </location>
</feature>
<feature type="compositionally biased region" description="Basic and acidic residues" evidence="11">
    <location>
        <begin position="192"/>
        <end position="203"/>
    </location>
</feature>
<evidence type="ECO:0000256" key="7">
    <source>
        <dbReference type="ARBA" id="ARBA00022691"/>
    </source>
</evidence>
<dbReference type="Gene3D" id="2.170.270.10">
    <property type="entry name" value="SET domain"/>
    <property type="match status" value="1"/>
</dbReference>
<dbReference type="InterPro" id="IPR038190">
    <property type="entry name" value="SRI_sf"/>
</dbReference>
<evidence type="ECO:0000256" key="9">
    <source>
        <dbReference type="ARBA" id="ARBA00023163"/>
    </source>
</evidence>
<dbReference type="SUPFAM" id="SSF82199">
    <property type="entry name" value="SET domain"/>
    <property type="match status" value="1"/>
</dbReference>
<keyword evidence="6" id="KW-0808">Transferase</keyword>
<protein>
    <recommendedName>
        <fullName evidence="3">[histone H3]-lysine(36) N-trimethyltransferase</fullName>
        <ecNumber evidence="3">2.1.1.359</ecNumber>
    </recommendedName>
</protein>
<keyword evidence="4" id="KW-0158">Chromosome</keyword>
<feature type="domain" description="SET" evidence="13">
    <location>
        <begin position="928"/>
        <end position="1045"/>
    </location>
</feature>
<feature type="compositionally biased region" description="Low complexity" evidence="11">
    <location>
        <begin position="373"/>
        <end position="388"/>
    </location>
</feature>
<evidence type="ECO:0000259" key="13">
    <source>
        <dbReference type="PROSITE" id="PS50280"/>
    </source>
</evidence>
<dbReference type="Gene3D" id="2.20.70.10">
    <property type="match status" value="1"/>
</dbReference>
<feature type="compositionally biased region" description="Low complexity" evidence="11">
    <location>
        <begin position="1802"/>
        <end position="1815"/>
    </location>
</feature>
<comment type="caution">
    <text evidence="16">The sequence shown here is derived from an EMBL/GenBank/DDBJ whole genome shotgun (WGS) entry which is preliminary data.</text>
</comment>
<keyword evidence="5" id="KW-0489">Methyltransferase</keyword>
<dbReference type="EMBL" id="CAJNYV010006032">
    <property type="protein sequence ID" value="CAF3795523.1"/>
    <property type="molecule type" value="Genomic_DNA"/>
</dbReference>
<feature type="compositionally biased region" description="Low complexity" evidence="11">
    <location>
        <begin position="615"/>
        <end position="628"/>
    </location>
</feature>
<keyword evidence="9" id="KW-0804">Transcription</keyword>
<feature type="compositionally biased region" description="Polar residues" evidence="11">
    <location>
        <begin position="1792"/>
        <end position="1801"/>
    </location>
</feature>
<feature type="compositionally biased region" description="Basic residues" evidence="11">
    <location>
        <begin position="600"/>
        <end position="614"/>
    </location>
</feature>
<name>A0A819B066_9BILA</name>
<dbReference type="SMART" id="SM00317">
    <property type="entry name" value="SET"/>
    <property type="match status" value="1"/>
</dbReference>
<dbReference type="GO" id="GO:0005634">
    <property type="term" value="C:nucleus"/>
    <property type="evidence" value="ECO:0007669"/>
    <property type="project" value="UniProtKB-SubCell"/>
</dbReference>
<dbReference type="PROSITE" id="PS50868">
    <property type="entry name" value="POST_SET"/>
    <property type="match status" value="1"/>
</dbReference>
<dbReference type="GO" id="GO:0140955">
    <property type="term" value="F:histone H3K36 trimethyltransferase activity"/>
    <property type="evidence" value="ECO:0007669"/>
    <property type="project" value="UniProtKB-EC"/>
</dbReference>
<dbReference type="SMART" id="SM00570">
    <property type="entry name" value="AWS"/>
    <property type="match status" value="1"/>
</dbReference>
<evidence type="ECO:0000256" key="10">
    <source>
        <dbReference type="ARBA" id="ARBA00023242"/>
    </source>
</evidence>
<dbReference type="PROSITE" id="PS50280">
    <property type="entry name" value="SET"/>
    <property type="match status" value="1"/>
</dbReference>
<feature type="region of interest" description="Disordered" evidence="11">
    <location>
        <begin position="1459"/>
        <end position="1480"/>
    </location>
</feature>
<dbReference type="PROSITE" id="PS01159">
    <property type="entry name" value="WW_DOMAIN_1"/>
    <property type="match status" value="1"/>
</dbReference>
<feature type="region of interest" description="Disordered" evidence="11">
    <location>
        <begin position="92"/>
        <end position="113"/>
    </location>
</feature>
<feature type="region of interest" description="Disordered" evidence="11">
    <location>
        <begin position="1275"/>
        <end position="1347"/>
    </location>
</feature>
<feature type="compositionally biased region" description="Basic residues" evidence="11">
    <location>
        <begin position="561"/>
        <end position="573"/>
    </location>
</feature>
<evidence type="ECO:0000259" key="12">
    <source>
        <dbReference type="PROSITE" id="PS50020"/>
    </source>
</evidence>
<keyword evidence="8" id="KW-0805">Transcription regulation</keyword>
<evidence type="ECO:0000256" key="4">
    <source>
        <dbReference type="ARBA" id="ARBA00022454"/>
    </source>
</evidence>
<comment type="subcellular location">
    <subcellularLocation>
        <location evidence="2">Chromosome</location>
    </subcellularLocation>
    <subcellularLocation>
        <location evidence="1">Nucleus</location>
    </subcellularLocation>
</comment>
<dbReference type="Pfam" id="PF17907">
    <property type="entry name" value="AWS"/>
    <property type="match status" value="1"/>
</dbReference>
<evidence type="ECO:0000256" key="6">
    <source>
        <dbReference type="ARBA" id="ARBA00022679"/>
    </source>
</evidence>
<feature type="compositionally biased region" description="Basic residues" evidence="11">
    <location>
        <begin position="175"/>
        <end position="191"/>
    </location>
</feature>
<dbReference type="SUPFAM" id="SSF51045">
    <property type="entry name" value="WW domain"/>
    <property type="match status" value="1"/>
</dbReference>
<evidence type="ECO:0000256" key="5">
    <source>
        <dbReference type="ARBA" id="ARBA00022603"/>
    </source>
</evidence>
<dbReference type="InterPro" id="IPR001214">
    <property type="entry name" value="SET_dom"/>
</dbReference>
<evidence type="ECO:0000259" key="15">
    <source>
        <dbReference type="PROSITE" id="PS51215"/>
    </source>
</evidence>
<organism evidence="16 18">
    <name type="scientific">Rotaria socialis</name>
    <dbReference type="NCBI Taxonomy" id="392032"/>
    <lineage>
        <taxon>Eukaryota</taxon>
        <taxon>Metazoa</taxon>
        <taxon>Spiralia</taxon>
        <taxon>Gnathifera</taxon>
        <taxon>Rotifera</taxon>
        <taxon>Eurotatoria</taxon>
        <taxon>Bdelloidea</taxon>
        <taxon>Philodinida</taxon>
        <taxon>Philodinidae</taxon>
        <taxon>Rotaria</taxon>
    </lineage>
</organism>
<dbReference type="Gene3D" id="1.10.1740.100">
    <property type="entry name" value="Set2, Rpb1 interacting domain"/>
    <property type="match status" value="1"/>
</dbReference>
<dbReference type="EMBL" id="CAJOBS010001178">
    <property type="protein sequence ID" value="CAF4698341.1"/>
    <property type="molecule type" value="Genomic_DNA"/>
</dbReference>
<dbReference type="InterPro" id="IPR013257">
    <property type="entry name" value="SRI"/>
</dbReference>
<sequence>MSELNVASSTTDSVVILSESTSTPTLSLSSSSNTVDDEARRRKILSKLWGKGNKLSHKVRELDKSTGNNSSDLLIPTDNDHKQLTEFSDITSTCSSTTDPKSNLEDNSNSINSSKPLAVVKPIVVVKSGLIISSSTDRTRVNTEASSTIVTQTDQTTITGIERESSSVTTDRTSNKKKKSHKIKDSKKKKITRNESKDRDRSNYNHHQTNKNQESNSSSKSNRQHKDENISSNDCHYTSSRHHSSSTMSSTKNNRRSPSNDNHQVNRRSNRSSVASRKDESSHTIKSTSSPNDHHHNRHHSNSKHESNNHQSSSSRRHHRRGSSITPSPSPSRSHHSTVNTDRLQTNTSSSPKKDDRNSMSVTKLHRQQNELVSNSKSTNSISSSVSHSKLRGHGSDTIVDENNCKHRTRISDENLTNSSKHQKSLEISPGHRRSSLIVVKQEKSTTILNNERNDSNQEKQCSSRYNRRSHSRHRSKSKSKDKTNRKLAEPSNSDDSSVNQNKINDEKISTTVNENSHNDKKSNHRSRIASPNDEYRRKSSSDHHRYNRHDSPSNYDRRNDYHHRHDHHHRTPPSHSYYPHTHYVHHHHHHYRTGSSRHYDRRRSISPRSHQRCSRNVSSTSSSLSSSPRRRSSSRTSSSSSSRSSSSYSSISRTSSSRSSSRNNHYYHHHHHEKKFRRSPTLEKIFLKASESIESISTQKNPNVSSSNHLIPIQTSNMNSDIQISSTMRSLSETNAFYSENFSGFSVPPPPFTLQLQQRCLKEITTESITPRRFVLNEVQTVQSSTSSTVDEVKPMKTVELNDHSSNAQVRSSSSKPVRVSRFSDIAPAVIPEPVLNINLPVDTILNYCQISENINCLSSSRRQKKRHNREVMECECTTSEYDRSHGTKACGHECLNRMLLIECGPLCPCGQWCTNRRFQRRSYANHKLALFKTEMKGYGLRTIAPIHKGRFLVEYVGEVVDMDELARRSKKYKRDGNVHQYVMSLIHGTVIDSTIKGNWARFINHSCEPNCVAEKWLVNGEYRMGIFAKRDLNITEEITIDYRFETFGATDLINEKCYCGALTCRGTISVKNNNNNSNQRQNQRQPLDDDEILEYLVDDNTNEYIMPKTVDDIRQLIQIMSRTDSENIRTIELDLIKNSSQKQFELPRLFLECNGLHVLCSWMKDILIDDDEQQYTNEFKYYLLDFIHSVLPIKDRTIVIKNGLLDLVYKKLQLPLQKTDDLGSNDQEPIGSLLNSMVNHLNDPIISKLFYLYSTWMSLKERYIIPKRKEPEQNSNYHHRHHHHHHHHHHHSSKTPSEENNYRFNFSARSSATQQKSNDRPYARRSFVVRDIPRTQDQQLSKDERRKLFEQQYEDAEKARTMAAAAAALNDESLAMQNEPPQKKQRTSDSLDPMVPSTPPQSQSSSMSDINSWTFPTNTVNSQQIDQTFWIHQHLSQFPVDYIRSYMASIGQPISVSNSSIDKDEPPIPPPPRPSHENELSRIIYLPLGWSVAACPSDSAVYFYNRQTMTTSWTPPSLTTPNEHSISNSLPPPPLDLSPLSSAQIHEKYHRHHDQQQQQLSSSSRSTMKPIKHSQRHSRSHRHHHHITSSNNKRKRVSETVESTTVISEELDSQLKDETSMIISNEQFKQDEINDKNSVEHTDELSANVSQVPIDENNENNVSITVKESSEINDNVDKHVSLNPNTLSSSSSKSYRELLRKNISQHVHTTLKPYTKRTCKQGRIISTDDIKYLVKKFTLAVLDKEIEKAKNDGIPLSPILTERVRLKTEVYVKKYMNKVGPVFQRHDSTVHPSSQPPQQTTTTTTATTALNPE</sequence>
<accession>A0A819B066</accession>
<feature type="compositionally biased region" description="Low complexity" evidence="11">
    <location>
        <begin position="635"/>
        <end position="663"/>
    </location>
</feature>
<feature type="domain" description="Post-SET" evidence="14">
    <location>
        <begin position="1055"/>
        <end position="1071"/>
    </location>
</feature>
<dbReference type="GO" id="GO:0032259">
    <property type="term" value="P:methylation"/>
    <property type="evidence" value="ECO:0007669"/>
    <property type="project" value="UniProtKB-KW"/>
</dbReference>
<feature type="compositionally biased region" description="Basic residues" evidence="11">
    <location>
        <begin position="583"/>
        <end position="593"/>
    </location>
</feature>
<reference evidence="16" key="1">
    <citation type="submission" date="2021-02" db="EMBL/GenBank/DDBJ databases">
        <authorList>
            <person name="Nowell W R."/>
        </authorList>
    </citation>
    <scope>NUCLEOTIDE SEQUENCE</scope>
</reference>
<feature type="compositionally biased region" description="Low complexity" evidence="11">
    <location>
        <begin position="1558"/>
        <end position="1568"/>
    </location>
</feature>
<feature type="compositionally biased region" description="Polar residues" evidence="11">
    <location>
        <begin position="1304"/>
        <end position="1318"/>
    </location>
</feature>
<dbReference type="PANTHER" id="PTHR46711:SF1">
    <property type="entry name" value="HISTONE-LYSINE N-METHYLTRANSFERASE SETD2"/>
    <property type="match status" value="1"/>
</dbReference>
<dbReference type="InterPro" id="IPR036020">
    <property type="entry name" value="WW_dom_sf"/>
</dbReference>
<evidence type="ECO:0000256" key="11">
    <source>
        <dbReference type="SAM" id="MobiDB-lite"/>
    </source>
</evidence>
<feature type="region of interest" description="Disordered" evidence="11">
    <location>
        <begin position="1514"/>
        <end position="1603"/>
    </location>
</feature>
<feature type="compositionally biased region" description="Basic and acidic residues" evidence="11">
    <location>
        <begin position="479"/>
        <end position="489"/>
    </location>
</feature>
<feature type="compositionally biased region" description="Basic residues" evidence="11">
    <location>
        <begin position="666"/>
        <end position="679"/>
    </location>
</feature>
<feature type="compositionally biased region" description="Basic and acidic residues" evidence="11">
    <location>
        <begin position="534"/>
        <end position="560"/>
    </location>
</feature>
<dbReference type="InterPro" id="IPR001202">
    <property type="entry name" value="WW_dom"/>
</dbReference>
<proteinExistence type="predicted"/>
<dbReference type="PROSITE" id="PS50020">
    <property type="entry name" value="WW_DOMAIN_2"/>
    <property type="match status" value="1"/>
</dbReference>
<evidence type="ECO:0000256" key="8">
    <source>
        <dbReference type="ARBA" id="ARBA00023015"/>
    </source>
</evidence>
<dbReference type="Proteomes" id="UP000663838">
    <property type="component" value="Unassembled WGS sequence"/>
</dbReference>
<evidence type="ECO:0000259" key="14">
    <source>
        <dbReference type="PROSITE" id="PS50868"/>
    </source>
</evidence>
<dbReference type="GO" id="GO:0005694">
    <property type="term" value="C:chromosome"/>
    <property type="evidence" value="ECO:0007669"/>
    <property type="project" value="UniProtKB-SubCell"/>
</dbReference>
<evidence type="ECO:0000313" key="18">
    <source>
        <dbReference type="Proteomes" id="UP000663865"/>
    </source>
</evidence>
<feature type="domain" description="WW" evidence="12">
    <location>
        <begin position="1486"/>
        <end position="1520"/>
    </location>
</feature>
<dbReference type="PANTHER" id="PTHR46711">
    <property type="entry name" value="HISTONE-LYSINE N-METHYLTRANSFERASE SETD2"/>
    <property type="match status" value="1"/>
</dbReference>
<dbReference type="Pfam" id="PF00856">
    <property type="entry name" value="SET"/>
    <property type="match status" value="1"/>
</dbReference>
<dbReference type="GO" id="GO:0006355">
    <property type="term" value="P:regulation of DNA-templated transcription"/>
    <property type="evidence" value="ECO:0007669"/>
    <property type="project" value="InterPro"/>
</dbReference>
<dbReference type="InterPro" id="IPR003616">
    <property type="entry name" value="Post-SET_dom"/>
</dbReference>
<dbReference type="EC" id="2.1.1.359" evidence="3"/>
<keyword evidence="7" id="KW-0949">S-adenosyl-L-methionine</keyword>
<feature type="compositionally biased region" description="Low complexity" evidence="11">
    <location>
        <begin position="1514"/>
        <end position="1523"/>
    </location>
</feature>
<dbReference type="Pfam" id="PF08236">
    <property type="entry name" value="SRI"/>
    <property type="match status" value="1"/>
</dbReference>
<dbReference type="InterPro" id="IPR006560">
    <property type="entry name" value="AWS_dom"/>
</dbReference>
<feature type="compositionally biased region" description="Low complexity" evidence="11">
    <location>
        <begin position="210"/>
        <end position="221"/>
    </location>
</feature>
<evidence type="ECO:0000256" key="1">
    <source>
        <dbReference type="ARBA" id="ARBA00004123"/>
    </source>
</evidence>
<feature type="compositionally biased region" description="Polar residues" evidence="11">
    <location>
        <begin position="491"/>
        <end position="503"/>
    </location>
</feature>